<dbReference type="EMBL" id="CP036316">
    <property type="protein sequence ID" value="QDT63077.1"/>
    <property type="molecule type" value="Genomic_DNA"/>
</dbReference>
<dbReference type="InterPro" id="IPR001969">
    <property type="entry name" value="Aspartic_peptidase_AS"/>
</dbReference>
<gene>
    <name evidence="3" type="ORF">V22_02770</name>
</gene>
<dbReference type="Pfam" id="PF13650">
    <property type="entry name" value="Asp_protease_2"/>
    <property type="match status" value="1"/>
</dbReference>
<dbReference type="Gene3D" id="2.40.70.10">
    <property type="entry name" value="Acid Proteases"/>
    <property type="match status" value="1"/>
</dbReference>
<dbReference type="RefSeq" id="WP_145259113.1">
    <property type="nucleotide sequence ID" value="NZ_CP036316.1"/>
</dbReference>
<evidence type="ECO:0000256" key="1">
    <source>
        <dbReference type="ARBA" id="ARBA00022801"/>
    </source>
</evidence>
<proteinExistence type="predicted"/>
<sequence length="115" mass="12476">MGMTQVDAEFVNGETVVSQRLLVDSGASYTVLPKDVWSKLGLKPKRTITFSLADGTTVDREVSECLIRLPQGEATSPVVLGLEDDSPLLGVVTLENLGFILNPLNRTVVPMKMML</sequence>
<dbReference type="InterPro" id="IPR021109">
    <property type="entry name" value="Peptidase_aspartic_dom_sf"/>
</dbReference>
<protein>
    <recommendedName>
        <fullName evidence="2">Peptidase A2 domain-containing protein</fullName>
    </recommendedName>
</protein>
<evidence type="ECO:0000313" key="3">
    <source>
        <dbReference type="EMBL" id="QDT63077.1"/>
    </source>
</evidence>
<feature type="domain" description="Peptidase A2" evidence="2">
    <location>
        <begin position="19"/>
        <end position="90"/>
    </location>
</feature>
<keyword evidence="4" id="KW-1185">Reference proteome</keyword>
<organism evidence="3 4">
    <name type="scientific">Calycomorphotria hydatis</name>
    <dbReference type="NCBI Taxonomy" id="2528027"/>
    <lineage>
        <taxon>Bacteria</taxon>
        <taxon>Pseudomonadati</taxon>
        <taxon>Planctomycetota</taxon>
        <taxon>Planctomycetia</taxon>
        <taxon>Planctomycetales</taxon>
        <taxon>Planctomycetaceae</taxon>
        <taxon>Calycomorphotria</taxon>
    </lineage>
</organism>
<dbReference type="Proteomes" id="UP000319976">
    <property type="component" value="Chromosome"/>
</dbReference>
<name>A0A517T3X5_9PLAN</name>
<dbReference type="InterPro" id="IPR001995">
    <property type="entry name" value="Peptidase_A2_cat"/>
</dbReference>
<dbReference type="PROSITE" id="PS00141">
    <property type="entry name" value="ASP_PROTEASE"/>
    <property type="match status" value="1"/>
</dbReference>
<evidence type="ECO:0000259" key="2">
    <source>
        <dbReference type="PROSITE" id="PS50175"/>
    </source>
</evidence>
<dbReference type="CDD" id="cd00303">
    <property type="entry name" value="retropepsin_like"/>
    <property type="match status" value="1"/>
</dbReference>
<accession>A0A517T3X5</accession>
<dbReference type="PROSITE" id="PS50175">
    <property type="entry name" value="ASP_PROT_RETROV"/>
    <property type="match status" value="1"/>
</dbReference>
<reference evidence="3 4" key="1">
    <citation type="submission" date="2019-02" db="EMBL/GenBank/DDBJ databases">
        <title>Deep-cultivation of Planctomycetes and their phenomic and genomic characterization uncovers novel biology.</title>
        <authorList>
            <person name="Wiegand S."/>
            <person name="Jogler M."/>
            <person name="Boedeker C."/>
            <person name="Pinto D."/>
            <person name="Vollmers J."/>
            <person name="Rivas-Marin E."/>
            <person name="Kohn T."/>
            <person name="Peeters S.H."/>
            <person name="Heuer A."/>
            <person name="Rast P."/>
            <person name="Oberbeckmann S."/>
            <person name="Bunk B."/>
            <person name="Jeske O."/>
            <person name="Meyerdierks A."/>
            <person name="Storesund J.E."/>
            <person name="Kallscheuer N."/>
            <person name="Luecker S."/>
            <person name="Lage O.M."/>
            <person name="Pohl T."/>
            <person name="Merkel B.J."/>
            <person name="Hornburger P."/>
            <person name="Mueller R.-W."/>
            <person name="Bruemmer F."/>
            <person name="Labrenz M."/>
            <person name="Spormann A.M."/>
            <person name="Op den Camp H."/>
            <person name="Overmann J."/>
            <person name="Amann R."/>
            <person name="Jetten M.S.M."/>
            <person name="Mascher T."/>
            <person name="Medema M.H."/>
            <person name="Devos D.P."/>
            <person name="Kaster A.-K."/>
            <person name="Ovreas L."/>
            <person name="Rohde M."/>
            <person name="Galperin M.Y."/>
            <person name="Jogler C."/>
        </authorList>
    </citation>
    <scope>NUCLEOTIDE SEQUENCE [LARGE SCALE GENOMIC DNA]</scope>
    <source>
        <strain evidence="3 4">V22</strain>
    </source>
</reference>
<dbReference type="SUPFAM" id="SSF50630">
    <property type="entry name" value="Acid proteases"/>
    <property type="match status" value="1"/>
</dbReference>
<dbReference type="AlphaFoldDB" id="A0A517T3X5"/>
<dbReference type="OrthoDB" id="513120at2"/>
<evidence type="ECO:0000313" key="4">
    <source>
        <dbReference type="Proteomes" id="UP000319976"/>
    </source>
</evidence>
<dbReference type="GO" id="GO:0004190">
    <property type="term" value="F:aspartic-type endopeptidase activity"/>
    <property type="evidence" value="ECO:0007669"/>
    <property type="project" value="InterPro"/>
</dbReference>
<dbReference type="KEGG" id="chya:V22_02770"/>
<keyword evidence="1" id="KW-0378">Hydrolase</keyword>
<dbReference type="GO" id="GO:0006508">
    <property type="term" value="P:proteolysis"/>
    <property type="evidence" value="ECO:0007669"/>
    <property type="project" value="InterPro"/>
</dbReference>